<name>A0ABR3FIS6_9AGAR</name>
<organism evidence="2 3">
    <name type="scientific">Marasmius crinis-equi</name>
    <dbReference type="NCBI Taxonomy" id="585013"/>
    <lineage>
        <taxon>Eukaryota</taxon>
        <taxon>Fungi</taxon>
        <taxon>Dikarya</taxon>
        <taxon>Basidiomycota</taxon>
        <taxon>Agaricomycotina</taxon>
        <taxon>Agaricomycetes</taxon>
        <taxon>Agaricomycetidae</taxon>
        <taxon>Agaricales</taxon>
        <taxon>Marasmiineae</taxon>
        <taxon>Marasmiaceae</taxon>
        <taxon>Marasmius</taxon>
    </lineage>
</organism>
<dbReference type="EMBL" id="JBAHYK010000321">
    <property type="protein sequence ID" value="KAL0575271.1"/>
    <property type="molecule type" value="Genomic_DNA"/>
</dbReference>
<reference evidence="2 3" key="1">
    <citation type="submission" date="2024-02" db="EMBL/GenBank/DDBJ databases">
        <title>A draft genome for the cacao thread blight pathogen Marasmius crinis-equi.</title>
        <authorList>
            <person name="Cohen S.P."/>
            <person name="Baruah I.K."/>
            <person name="Amoako-Attah I."/>
            <person name="Bukari Y."/>
            <person name="Meinhardt L.W."/>
            <person name="Bailey B.A."/>
        </authorList>
    </citation>
    <scope>NUCLEOTIDE SEQUENCE [LARGE SCALE GENOMIC DNA]</scope>
    <source>
        <strain evidence="2 3">GH-76</strain>
    </source>
</reference>
<evidence type="ECO:0000313" key="3">
    <source>
        <dbReference type="Proteomes" id="UP001465976"/>
    </source>
</evidence>
<gene>
    <name evidence="2" type="ORF">V5O48_006707</name>
</gene>
<feature type="region of interest" description="Disordered" evidence="1">
    <location>
        <begin position="1"/>
        <end position="27"/>
    </location>
</feature>
<dbReference type="Proteomes" id="UP001465976">
    <property type="component" value="Unassembled WGS sequence"/>
</dbReference>
<protein>
    <submittedName>
        <fullName evidence="2">Uncharacterized protein</fullName>
    </submittedName>
</protein>
<evidence type="ECO:0000256" key="1">
    <source>
        <dbReference type="SAM" id="MobiDB-lite"/>
    </source>
</evidence>
<keyword evidence="3" id="KW-1185">Reference proteome</keyword>
<comment type="caution">
    <text evidence="2">The sequence shown here is derived from an EMBL/GenBank/DDBJ whole genome shotgun (WGS) entry which is preliminary data.</text>
</comment>
<sequence length="230" mass="26203">MLDSNIYLSTPDTSGTSDASDGGISDTTASTREDSLALATTNDLRFVGKFHSYLEWRREQEFRLKLEETGSKGIVLPVFATPMEKSFNKFIAALARTFIVAQRTPITHTQRGFKSEFDRFSEKIGLEIDLSVPEYDEKLGNLLEIKRMVLTSVLKWMEVWKTPYPEGVSKARLCKDVMKGIAHKAQERRVRDAISLGLSAYKDEVFAYEGADWRETMEQDLKEIGWDKDL</sequence>
<proteinExistence type="predicted"/>
<accession>A0ABR3FIS6</accession>
<evidence type="ECO:0000313" key="2">
    <source>
        <dbReference type="EMBL" id="KAL0575271.1"/>
    </source>
</evidence>